<sequence>MDEYICSIFMGGHQTLAIHNTCEDSLLAAPLIFDLTIITELCSRIQYASAGTDETFTSFHSVLSLLSLLLKAPVVPSGTPVGNKFMQQFGALTKLLTACAGIVADTDLQLEFFTKLQK</sequence>
<accession>A0AC34GM98</accession>
<dbReference type="WBParaSite" id="ES5_v2.g30709.t1">
    <property type="protein sequence ID" value="ES5_v2.g30709.t1"/>
    <property type="gene ID" value="ES5_v2.g30709"/>
</dbReference>
<proteinExistence type="predicted"/>
<dbReference type="Proteomes" id="UP000887579">
    <property type="component" value="Unplaced"/>
</dbReference>
<name>A0AC34GM98_9BILA</name>
<evidence type="ECO:0000313" key="2">
    <source>
        <dbReference type="WBParaSite" id="ES5_v2.g30709.t1"/>
    </source>
</evidence>
<reference evidence="2" key="1">
    <citation type="submission" date="2022-11" db="UniProtKB">
        <authorList>
            <consortium name="WormBaseParasite"/>
        </authorList>
    </citation>
    <scope>IDENTIFICATION</scope>
</reference>
<protein>
    <submittedName>
        <fullName evidence="2">Inositol-3-phosphate synthase</fullName>
    </submittedName>
</protein>
<organism evidence="1 2">
    <name type="scientific">Panagrolaimus sp. ES5</name>
    <dbReference type="NCBI Taxonomy" id="591445"/>
    <lineage>
        <taxon>Eukaryota</taxon>
        <taxon>Metazoa</taxon>
        <taxon>Ecdysozoa</taxon>
        <taxon>Nematoda</taxon>
        <taxon>Chromadorea</taxon>
        <taxon>Rhabditida</taxon>
        <taxon>Tylenchina</taxon>
        <taxon>Panagrolaimomorpha</taxon>
        <taxon>Panagrolaimoidea</taxon>
        <taxon>Panagrolaimidae</taxon>
        <taxon>Panagrolaimus</taxon>
    </lineage>
</organism>
<evidence type="ECO:0000313" key="1">
    <source>
        <dbReference type="Proteomes" id="UP000887579"/>
    </source>
</evidence>